<dbReference type="Pfam" id="PF14340">
    <property type="entry name" value="DUF4395"/>
    <property type="match status" value="1"/>
</dbReference>
<dbReference type="EMBL" id="JZWI01000038">
    <property type="protein sequence ID" value="KLN53144.1"/>
    <property type="molecule type" value="Genomic_DNA"/>
</dbReference>
<feature type="transmembrane region" description="Helical" evidence="1">
    <location>
        <begin position="116"/>
        <end position="135"/>
    </location>
</feature>
<evidence type="ECO:0000259" key="2">
    <source>
        <dbReference type="Pfam" id="PF14340"/>
    </source>
</evidence>
<dbReference type="InterPro" id="IPR025508">
    <property type="entry name" value="DUF4395"/>
</dbReference>
<evidence type="ECO:0000313" key="4">
    <source>
        <dbReference type="Proteomes" id="UP000035170"/>
    </source>
</evidence>
<keyword evidence="1" id="KW-0472">Membrane</keyword>
<dbReference type="PATRIC" id="fig|34073.19.peg.5943"/>
<dbReference type="AlphaFoldDB" id="A0A0H2LSF4"/>
<dbReference type="Proteomes" id="UP000035170">
    <property type="component" value="Unassembled WGS sequence"/>
</dbReference>
<comment type="caution">
    <text evidence="3">The sequence shown here is derived from an EMBL/GenBank/DDBJ whole genome shotgun (WGS) entry which is preliminary data.</text>
</comment>
<accession>A0A0H2LSF4</accession>
<feature type="transmembrane region" description="Helical" evidence="1">
    <location>
        <begin position="84"/>
        <end position="110"/>
    </location>
</feature>
<dbReference type="RefSeq" id="WP_155419735.1">
    <property type="nucleotide sequence ID" value="NZ_JZWI01000038.1"/>
</dbReference>
<keyword evidence="4" id="KW-1185">Reference proteome</keyword>
<feature type="domain" description="DUF4395" evidence="2">
    <location>
        <begin position="12"/>
        <end position="135"/>
    </location>
</feature>
<sequence length="175" mass="19264">MDTVRELQFGPGMRVERLTEAAFLIAAIFTQDVRFAYVTFILTLLQAVSPRWAPIAQVVARFARFRGQHRIGDMYFDLGGSRGACAISVVVQSACLALIAAGFPVTGFVLLTVPTASFLIAPTLGFCAGCWFYVLGRDLVGRRGWLKGGFDDHHDINIDGEEARDQPELRPTAQR</sequence>
<protein>
    <recommendedName>
        <fullName evidence="2">DUF4395 domain-containing protein</fullName>
    </recommendedName>
</protein>
<organism evidence="3 4">
    <name type="scientific">Variovorax paradoxus</name>
    <dbReference type="NCBI Taxonomy" id="34073"/>
    <lineage>
        <taxon>Bacteria</taxon>
        <taxon>Pseudomonadati</taxon>
        <taxon>Pseudomonadota</taxon>
        <taxon>Betaproteobacteria</taxon>
        <taxon>Burkholderiales</taxon>
        <taxon>Comamonadaceae</taxon>
        <taxon>Variovorax</taxon>
    </lineage>
</organism>
<proteinExistence type="predicted"/>
<keyword evidence="1" id="KW-0812">Transmembrane</keyword>
<reference evidence="3 4" key="1">
    <citation type="submission" date="2015-03" db="EMBL/GenBank/DDBJ databases">
        <title>Genome sequence of Variovorax paradoxus TBEA6.</title>
        <authorList>
            <person name="Poehlein A."/>
            <person name="Schuldes J."/>
            <person name="Wuebbeler J.H."/>
            <person name="Hiessl S."/>
            <person name="Steinbuechel A."/>
            <person name="Daniel R."/>
        </authorList>
    </citation>
    <scope>NUCLEOTIDE SEQUENCE [LARGE SCALE GENOMIC DNA]</scope>
    <source>
        <strain evidence="3 4">TBEA6</strain>
    </source>
</reference>
<evidence type="ECO:0000256" key="1">
    <source>
        <dbReference type="SAM" id="Phobius"/>
    </source>
</evidence>
<evidence type="ECO:0000313" key="3">
    <source>
        <dbReference type="EMBL" id="KLN53144.1"/>
    </source>
</evidence>
<gene>
    <name evidence="3" type="ORF">VPARA_57890</name>
</gene>
<keyword evidence="1" id="KW-1133">Transmembrane helix</keyword>
<name>A0A0H2LSF4_VARPD</name>